<reference evidence="1" key="1">
    <citation type="journal article" date="2023" name="G3 (Bethesda)">
        <title>Whole genome assemblies of Zophobas morio and Tenebrio molitor.</title>
        <authorList>
            <person name="Kaur S."/>
            <person name="Stinson S.A."/>
            <person name="diCenzo G.C."/>
        </authorList>
    </citation>
    <scope>NUCLEOTIDE SEQUENCE</scope>
    <source>
        <strain evidence="1">QUZm001</strain>
    </source>
</reference>
<keyword evidence="2" id="KW-1185">Reference proteome</keyword>
<evidence type="ECO:0000313" key="1">
    <source>
        <dbReference type="EMBL" id="KAJ3664835.1"/>
    </source>
</evidence>
<evidence type="ECO:0000313" key="2">
    <source>
        <dbReference type="Proteomes" id="UP001168821"/>
    </source>
</evidence>
<sequence>MGGVDLFDKMRGLYRIRIRSKKWYWPYVRFCFNRAVVNMWMLYRFAHPKVGLLEFVRRIVLALLSSPPHLGGPKLKCTRAVLPEIRYDGVDHLVDSNSTQRKCGFCGKCAKFVSVKCNVGLHPAHCFRAYHTP</sequence>
<organism evidence="1 2">
    <name type="scientific">Zophobas morio</name>
    <dbReference type="NCBI Taxonomy" id="2755281"/>
    <lineage>
        <taxon>Eukaryota</taxon>
        <taxon>Metazoa</taxon>
        <taxon>Ecdysozoa</taxon>
        <taxon>Arthropoda</taxon>
        <taxon>Hexapoda</taxon>
        <taxon>Insecta</taxon>
        <taxon>Pterygota</taxon>
        <taxon>Neoptera</taxon>
        <taxon>Endopterygota</taxon>
        <taxon>Coleoptera</taxon>
        <taxon>Polyphaga</taxon>
        <taxon>Cucujiformia</taxon>
        <taxon>Tenebrionidae</taxon>
        <taxon>Zophobas</taxon>
    </lineage>
</organism>
<dbReference type="Proteomes" id="UP001168821">
    <property type="component" value="Unassembled WGS sequence"/>
</dbReference>
<comment type="caution">
    <text evidence="1">The sequence shown here is derived from an EMBL/GenBank/DDBJ whole genome shotgun (WGS) entry which is preliminary data.</text>
</comment>
<dbReference type="AlphaFoldDB" id="A0AA38MNI4"/>
<protein>
    <recommendedName>
        <fullName evidence="3">PiggyBac transposable element-derived protein domain-containing protein</fullName>
    </recommendedName>
</protein>
<accession>A0AA38MNI4</accession>
<evidence type="ECO:0008006" key="3">
    <source>
        <dbReference type="Google" id="ProtNLM"/>
    </source>
</evidence>
<proteinExistence type="predicted"/>
<dbReference type="EMBL" id="JALNTZ010000001">
    <property type="protein sequence ID" value="KAJ3664835.1"/>
    <property type="molecule type" value="Genomic_DNA"/>
</dbReference>
<name>A0AA38MNI4_9CUCU</name>
<dbReference type="PANTHER" id="PTHR47272">
    <property type="entry name" value="DDE_TNP_1_7 DOMAIN-CONTAINING PROTEIN"/>
    <property type="match status" value="1"/>
</dbReference>
<dbReference type="PANTHER" id="PTHR47272:SF2">
    <property type="entry name" value="PIGGYBAC TRANSPOSABLE ELEMENT-DERIVED PROTEIN 3-LIKE"/>
    <property type="match status" value="1"/>
</dbReference>
<gene>
    <name evidence="1" type="ORF">Zmor_000378</name>
</gene>